<dbReference type="Gene3D" id="3.30.360.10">
    <property type="entry name" value="Dihydrodipicolinate Reductase, domain 2"/>
    <property type="match status" value="1"/>
</dbReference>
<evidence type="ECO:0000313" key="2">
    <source>
        <dbReference type="Proteomes" id="UP000029647"/>
    </source>
</evidence>
<dbReference type="EMBL" id="BBNT01000009">
    <property type="protein sequence ID" value="GAL76275.1"/>
    <property type="molecule type" value="Genomic_DNA"/>
</dbReference>
<gene>
    <name evidence="1" type="ORF">JCM19275_681</name>
</gene>
<reference evidence="1 2" key="1">
    <citation type="journal article" date="2014" name="Genome Announc.">
        <title>Draft Genome Sequences of Marine Flavobacterium Nonlabens Strains NR17, NR24, NR27, NR32, NR33, and Ara13.</title>
        <authorList>
            <person name="Nakanishi M."/>
            <person name="Meirelles P."/>
            <person name="Suzuki R."/>
            <person name="Takatani N."/>
            <person name="Mino S."/>
            <person name="Suda W."/>
            <person name="Oshima K."/>
            <person name="Hattori M."/>
            <person name="Ohkuma M."/>
            <person name="Hosokawa M."/>
            <person name="Miyashita K."/>
            <person name="Thompson F.L."/>
            <person name="Niwa A."/>
            <person name="Sawabe T."/>
            <person name="Sawabe T."/>
        </authorList>
    </citation>
    <scope>NUCLEOTIDE SEQUENCE [LARGE SCALE GENOMIC DNA]</scope>
    <source>
        <strain evidence="2">JCM19275</strain>
    </source>
</reference>
<dbReference type="AlphaFoldDB" id="A0A090WGU3"/>
<protein>
    <submittedName>
        <fullName evidence="1">Putatve zinc-binding dehydrogenase</fullName>
    </submittedName>
</protein>
<evidence type="ECO:0000313" key="1">
    <source>
        <dbReference type="EMBL" id="GAL76275.1"/>
    </source>
</evidence>
<dbReference type="Proteomes" id="UP000029647">
    <property type="component" value="Unassembled WGS sequence"/>
</dbReference>
<organism evidence="1 2">
    <name type="scientific">Nonlabens ulvanivorans</name>
    <name type="common">Persicivirga ulvanivorans</name>
    <dbReference type="NCBI Taxonomy" id="906888"/>
    <lineage>
        <taxon>Bacteria</taxon>
        <taxon>Pseudomonadati</taxon>
        <taxon>Bacteroidota</taxon>
        <taxon>Flavobacteriia</taxon>
        <taxon>Flavobacteriales</taxon>
        <taxon>Flavobacteriaceae</taxon>
        <taxon>Nonlabens</taxon>
    </lineage>
</organism>
<name>A0A090WGU3_NONUL</name>
<comment type="caution">
    <text evidence="1">The sequence shown here is derived from an EMBL/GenBank/DDBJ whole genome shotgun (WGS) entry which is preliminary data.</text>
</comment>
<sequence>MGVINYFANGSKAYSKERVEIYSQERTLVLDNWRKLKAYGFKGFKGMKSKLDKGHKSQFTLLAQQINSGGDSLIEFESLVNTTQASFAAIESLKSQSWVDVMN</sequence>
<proteinExistence type="predicted"/>
<accession>A0A090WGU3</accession>